<feature type="domain" description="DUF6438" evidence="1">
    <location>
        <begin position="4"/>
        <end position="67"/>
    </location>
</feature>
<dbReference type="RefSeq" id="WP_015312649.1">
    <property type="nucleotide sequence ID" value="NZ_CP016893.1"/>
</dbReference>
<evidence type="ECO:0000259" key="1">
    <source>
        <dbReference type="Pfam" id="PF20033"/>
    </source>
</evidence>
<reference evidence="2 3" key="1">
    <citation type="submission" date="2016-08" db="EMBL/GenBank/DDBJ databases">
        <title>A novel genetic cassette of butanologenic Thermoanaerobacterium thermosaccharolyticum that directly convert cellulose to butanol.</title>
        <authorList>
            <person name="Li T."/>
            <person name="He J."/>
        </authorList>
    </citation>
    <scope>NUCLEOTIDE SEQUENCE [LARGE SCALE GENOMIC DNA]</scope>
    <source>
        <strain evidence="2 3">TG57</strain>
    </source>
</reference>
<gene>
    <name evidence="2" type="ORF">Thert_01205</name>
</gene>
<proteinExistence type="predicted"/>
<evidence type="ECO:0000313" key="2">
    <source>
        <dbReference type="EMBL" id="AST57294.1"/>
    </source>
</evidence>
<dbReference type="InterPro" id="IPR045497">
    <property type="entry name" value="DUF6438"/>
</dbReference>
<organism evidence="2 3">
    <name type="scientific">Thermoanaerobacterium thermosaccharolyticum</name>
    <name type="common">Clostridium thermosaccharolyticum</name>
    <dbReference type="NCBI Taxonomy" id="1517"/>
    <lineage>
        <taxon>Bacteria</taxon>
        <taxon>Bacillati</taxon>
        <taxon>Bacillota</taxon>
        <taxon>Clostridia</taxon>
        <taxon>Thermoanaerobacterales</taxon>
        <taxon>Thermoanaerobacteraceae</taxon>
        <taxon>Thermoanaerobacterium</taxon>
    </lineage>
</organism>
<evidence type="ECO:0000313" key="3">
    <source>
        <dbReference type="Proteomes" id="UP000214975"/>
    </source>
</evidence>
<dbReference type="EMBL" id="CP016893">
    <property type="protein sequence ID" value="AST57294.1"/>
    <property type="molecule type" value="Genomic_DNA"/>
</dbReference>
<name>A0A223HYD4_THETR</name>
<sequence length="72" mass="8630">MFEFIKLQRTMCYGPYPVYNVTIDKGGNVKYYGEMFVYKSGEHHWRITEKKVKQLNDVIEDFGFRSFVYISS</sequence>
<dbReference type="AlphaFoldDB" id="A0A223HYD4"/>
<dbReference type="Pfam" id="PF20033">
    <property type="entry name" value="DUF6438"/>
    <property type="match status" value="1"/>
</dbReference>
<dbReference type="Proteomes" id="UP000214975">
    <property type="component" value="Chromosome"/>
</dbReference>
<accession>A0A223HYD4</accession>
<protein>
    <recommendedName>
        <fullName evidence="1">DUF6438 domain-containing protein</fullName>
    </recommendedName>
</protein>